<protein>
    <submittedName>
        <fullName evidence="3">Uncharacterized protein</fullName>
    </submittedName>
</protein>
<sequence>MESVGTVLVTIFVALDEISGIFDFPVVAEFVVDSTFDGELGSIVVAAPSGSAVVVAELVYSFTTVGCVGELLVDDLSLVAIVSDSVADEAVEFNAVAVASDTSVDAFIVTDDSVVAVLVVVNTGEVSLACLVCVVVLTVVVKSLALEGSTDADVVSVIAVGEVCAVEETVADETENVDDCEEGVVSDVRVEISVTELAVFDVAAIASVELIAEVVDKFGEIVLEASVVEVALIIGIVDVAVALLSTDVEVTIVDDVVVEELDELDASVVDDGKLDNSVIDEAKLDASVVDEGKLDDSVADVSVVESSVVVIVREDDAEESAVEVVLEDSDIAIEVAVWESVATAVVDDGAIVDVNEGSIVDDSDELESASEVVLPSDDNSDVAQMSSDQSTFVPW</sequence>
<dbReference type="Proteomes" id="UP000887566">
    <property type="component" value="Unplaced"/>
</dbReference>
<dbReference type="WBParaSite" id="PSAMB.scaffold611size45706.g7383.t1">
    <property type="protein sequence ID" value="PSAMB.scaffold611size45706.g7383.t1"/>
    <property type="gene ID" value="PSAMB.scaffold611size45706.g7383"/>
</dbReference>
<evidence type="ECO:0000313" key="2">
    <source>
        <dbReference type="Proteomes" id="UP000887566"/>
    </source>
</evidence>
<organism evidence="2 3">
    <name type="scientific">Plectus sambesii</name>
    <dbReference type="NCBI Taxonomy" id="2011161"/>
    <lineage>
        <taxon>Eukaryota</taxon>
        <taxon>Metazoa</taxon>
        <taxon>Ecdysozoa</taxon>
        <taxon>Nematoda</taxon>
        <taxon>Chromadorea</taxon>
        <taxon>Plectida</taxon>
        <taxon>Plectina</taxon>
        <taxon>Plectoidea</taxon>
        <taxon>Plectidae</taxon>
        <taxon>Plectus</taxon>
    </lineage>
</organism>
<accession>A0A914X2X4</accession>
<reference evidence="3" key="1">
    <citation type="submission" date="2022-11" db="UniProtKB">
        <authorList>
            <consortium name="WormBaseParasite"/>
        </authorList>
    </citation>
    <scope>IDENTIFICATION</scope>
</reference>
<evidence type="ECO:0000313" key="3">
    <source>
        <dbReference type="WBParaSite" id="PSAMB.scaffold611size45706.g7383.t1"/>
    </source>
</evidence>
<feature type="region of interest" description="Disordered" evidence="1">
    <location>
        <begin position="365"/>
        <end position="395"/>
    </location>
</feature>
<name>A0A914X2X4_9BILA</name>
<feature type="compositionally biased region" description="Polar residues" evidence="1">
    <location>
        <begin position="381"/>
        <end position="395"/>
    </location>
</feature>
<evidence type="ECO:0000256" key="1">
    <source>
        <dbReference type="SAM" id="MobiDB-lite"/>
    </source>
</evidence>
<keyword evidence="2" id="KW-1185">Reference proteome</keyword>
<proteinExistence type="predicted"/>
<dbReference type="AlphaFoldDB" id="A0A914X2X4"/>